<proteinExistence type="inferred from homology"/>
<name>A0A1V6PEG0_PENDC</name>
<sequence length="199" mass="21981">MPYTSDDKLATVPPPPPPPPQYPRPNVKVRSTPLSQHFHTPTPKSNGPAPTGPYLFYGSLLDPCMLVEILGLETEPELRPAYLEGFACKLWGQYPALVEVPGSVVEGAVYNVQTVADAQKLADYETRNYTLVARDIRYSDGKSPAQQTGHVFLFDGNPKDLSEGTFDLRVWLKQVGRQEALDKLDARKLGKRVSATDDV</sequence>
<keyword evidence="2" id="KW-0808">Transferase</keyword>
<dbReference type="SUPFAM" id="SSF110857">
    <property type="entry name" value="Gamma-glutamyl cyclotransferase-like"/>
    <property type="match status" value="1"/>
</dbReference>
<feature type="region of interest" description="Disordered" evidence="4">
    <location>
        <begin position="1"/>
        <end position="50"/>
    </location>
</feature>
<dbReference type="OrthoDB" id="3262926at2759"/>
<dbReference type="InterPro" id="IPR009288">
    <property type="entry name" value="AIG2-like_dom"/>
</dbReference>
<dbReference type="GO" id="GO:0016740">
    <property type="term" value="F:transferase activity"/>
    <property type="evidence" value="ECO:0007669"/>
    <property type="project" value="UniProtKB-KW"/>
</dbReference>
<dbReference type="Gene3D" id="3.10.490.10">
    <property type="entry name" value="Gamma-glutamyl cyclotransferase-like"/>
    <property type="match status" value="1"/>
</dbReference>
<reference evidence="7" key="1">
    <citation type="journal article" date="2017" name="Nat. Microbiol.">
        <title>Global analysis of biosynthetic gene clusters reveals vast potential of secondary metabolite production in Penicillium species.</title>
        <authorList>
            <person name="Nielsen J.C."/>
            <person name="Grijseels S."/>
            <person name="Prigent S."/>
            <person name="Ji B."/>
            <person name="Dainat J."/>
            <person name="Nielsen K.F."/>
            <person name="Frisvad J.C."/>
            <person name="Workman M."/>
            <person name="Nielsen J."/>
        </authorList>
    </citation>
    <scope>NUCLEOTIDE SEQUENCE [LARGE SCALE GENOMIC DNA]</scope>
    <source>
        <strain evidence="7">IBT 11843</strain>
    </source>
</reference>
<dbReference type="Pfam" id="PF06094">
    <property type="entry name" value="GGACT"/>
    <property type="match status" value="1"/>
</dbReference>
<comment type="caution">
    <text evidence="6">The sequence shown here is derived from an EMBL/GenBank/DDBJ whole genome shotgun (WGS) entry which is preliminary data.</text>
</comment>
<gene>
    <name evidence="6" type="ORF">PENDEC_c008G01553</name>
</gene>
<feature type="compositionally biased region" description="Polar residues" evidence="4">
    <location>
        <begin position="32"/>
        <end position="45"/>
    </location>
</feature>
<dbReference type="OMA" id="SGAFEPI"/>
<feature type="domain" description="Gamma-glutamylcyclotransferase AIG2-like" evidence="5">
    <location>
        <begin position="55"/>
        <end position="156"/>
    </location>
</feature>
<evidence type="ECO:0000313" key="7">
    <source>
        <dbReference type="Proteomes" id="UP000191522"/>
    </source>
</evidence>
<accession>A0A1V6PEG0</accession>
<evidence type="ECO:0000256" key="1">
    <source>
        <dbReference type="ARBA" id="ARBA00008861"/>
    </source>
</evidence>
<dbReference type="PANTHER" id="PTHR31544">
    <property type="entry name" value="AIG2-LIKE PROTEIN D"/>
    <property type="match status" value="1"/>
</dbReference>
<dbReference type="InterPro" id="IPR013024">
    <property type="entry name" value="GGCT-like"/>
</dbReference>
<evidence type="ECO:0000259" key="5">
    <source>
        <dbReference type="Pfam" id="PF06094"/>
    </source>
</evidence>
<organism evidence="6 7">
    <name type="scientific">Penicillium decumbens</name>
    <dbReference type="NCBI Taxonomy" id="69771"/>
    <lineage>
        <taxon>Eukaryota</taxon>
        <taxon>Fungi</taxon>
        <taxon>Dikarya</taxon>
        <taxon>Ascomycota</taxon>
        <taxon>Pezizomycotina</taxon>
        <taxon>Eurotiomycetes</taxon>
        <taxon>Eurotiomycetidae</taxon>
        <taxon>Eurotiales</taxon>
        <taxon>Aspergillaceae</taxon>
        <taxon>Penicillium</taxon>
    </lineage>
</organism>
<evidence type="ECO:0000256" key="2">
    <source>
        <dbReference type="ARBA" id="ARBA00022679"/>
    </source>
</evidence>
<dbReference type="CDD" id="cd06661">
    <property type="entry name" value="GGCT_like"/>
    <property type="match status" value="1"/>
</dbReference>
<dbReference type="AlphaFoldDB" id="A0A1V6PEG0"/>
<evidence type="ECO:0000256" key="3">
    <source>
        <dbReference type="ARBA" id="ARBA00030602"/>
    </source>
</evidence>
<feature type="compositionally biased region" description="Pro residues" evidence="4">
    <location>
        <begin position="12"/>
        <end position="23"/>
    </location>
</feature>
<evidence type="ECO:0000313" key="6">
    <source>
        <dbReference type="EMBL" id="OQD75193.1"/>
    </source>
</evidence>
<dbReference type="InterPro" id="IPR036568">
    <property type="entry name" value="GGCT-like_sf"/>
</dbReference>
<dbReference type="Proteomes" id="UP000191522">
    <property type="component" value="Unassembled WGS sequence"/>
</dbReference>
<dbReference type="EMBL" id="MDYL01000008">
    <property type="protein sequence ID" value="OQD75193.1"/>
    <property type="molecule type" value="Genomic_DNA"/>
</dbReference>
<keyword evidence="7" id="KW-1185">Reference proteome</keyword>
<protein>
    <recommendedName>
        <fullName evidence="3">Putative gamma-glutamylcyclotransferase</fullName>
    </recommendedName>
</protein>
<dbReference type="PANTHER" id="PTHR31544:SF4">
    <property type="entry name" value="GAMMA-GLUTAMYLCYCLOTRANSFERASE-RELATED"/>
    <property type="match status" value="1"/>
</dbReference>
<evidence type="ECO:0000256" key="4">
    <source>
        <dbReference type="SAM" id="MobiDB-lite"/>
    </source>
</evidence>
<dbReference type="InterPro" id="IPR045038">
    <property type="entry name" value="AIG2-like"/>
</dbReference>
<comment type="similarity">
    <text evidence="1">Belongs to the gamma-glutamylcyclotransferase family.</text>
</comment>